<dbReference type="EMBL" id="DVAD01000018">
    <property type="protein sequence ID" value="HIJ99901.1"/>
    <property type="molecule type" value="Genomic_DNA"/>
</dbReference>
<gene>
    <name evidence="2" type="ORF">H1011_03755</name>
</gene>
<dbReference type="Proteomes" id="UP000604391">
    <property type="component" value="Unassembled WGS sequence"/>
</dbReference>
<dbReference type="InterPro" id="IPR021655">
    <property type="entry name" value="Put_metal-bd"/>
</dbReference>
<reference evidence="2 3" key="1">
    <citation type="journal article" name="Nat. Commun.">
        <title>Undinarchaeota illuminate DPANN phylogeny and the impact of gene transfer on archaeal evolution.</title>
        <authorList>
            <person name="Dombrowski N."/>
            <person name="Williams T.A."/>
            <person name="Sun J."/>
            <person name="Woodcroft B.J."/>
            <person name="Lee J.H."/>
            <person name="Minh B.Q."/>
            <person name="Rinke C."/>
            <person name="Spang A."/>
        </authorList>
    </citation>
    <scope>NUCLEOTIDE SEQUENCE [LARGE SCALE GENOMIC DNA]</scope>
    <source>
        <strain evidence="2">MAG_bin17</strain>
    </source>
</reference>
<evidence type="ECO:0000313" key="3">
    <source>
        <dbReference type="Proteomes" id="UP000604391"/>
    </source>
</evidence>
<accession>A0A832XIZ5</accession>
<sequence>MAVNKGLIIGGLVLVLVVVGYMFFGSGAETGGKFVGVFGPAGPQIIEYRTPIDLQCASFFPAGSRDFDTYLQLSDCPNGQLDCSAGEQCMGFMEAVCSISTEAQCNLNMNCNWDSYVRKCGLANPSNTGGPYCFTQTSAQKARVYDYEKVRFDECRKLAHADPDGDGYPTGNLVTAGTTYPWQVVWSKIFQEDEIDLAWNNGGWDCAGENSEIFPGAKDVCDGMDNDCNGVVDNDPLAVATTLYLDGDSDGYGDASQSEIFMIGPNTCVDTTGYVTDSTDCNDDSASAYPGATEVCDDIDNDCDGVVDEGTFDGMTKDEWVEIFGGCP</sequence>
<keyword evidence="3" id="KW-1185">Reference proteome</keyword>
<keyword evidence="1" id="KW-1133">Transmembrane helix</keyword>
<evidence type="ECO:0000256" key="1">
    <source>
        <dbReference type="SAM" id="Phobius"/>
    </source>
</evidence>
<dbReference type="AlphaFoldDB" id="A0A832XIZ5"/>
<keyword evidence="1" id="KW-0472">Membrane</keyword>
<evidence type="ECO:0000313" key="2">
    <source>
        <dbReference type="EMBL" id="HIJ99901.1"/>
    </source>
</evidence>
<keyword evidence="1" id="KW-0812">Transmembrane</keyword>
<name>A0A832XIZ5_9ARCH</name>
<proteinExistence type="predicted"/>
<dbReference type="Pfam" id="PF11617">
    <property type="entry name" value="Cu-binding_MopE"/>
    <property type="match status" value="2"/>
</dbReference>
<comment type="caution">
    <text evidence="2">The sequence shown here is derived from an EMBL/GenBank/DDBJ whole genome shotgun (WGS) entry which is preliminary data.</text>
</comment>
<feature type="transmembrane region" description="Helical" evidence="1">
    <location>
        <begin position="6"/>
        <end position="24"/>
    </location>
</feature>
<protein>
    <submittedName>
        <fullName evidence="2">Metal-binding motif-containing protein</fullName>
    </submittedName>
</protein>
<organism evidence="2 3">
    <name type="scientific">Candidatus Undinarchaeum marinum</name>
    <dbReference type="NCBI Taxonomy" id="2756141"/>
    <lineage>
        <taxon>Archaea</taxon>
        <taxon>Candidatus Undinarchaeota</taxon>
        <taxon>Candidatus Undinarchaeia</taxon>
        <taxon>Candidatus Undinarchaeales</taxon>
        <taxon>Candidatus Undinarchaeaceae</taxon>
        <taxon>Candidatus Undinarchaeum</taxon>
    </lineage>
</organism>